<feature type="transmembrane region" description="Helical" evidence="7">
    <location>
        <begin position="185"/>
        <end position="205"/>
    </location>
</feature>
<evidence type="ECO:0000259" key="9">
    <source>
        <dbReference type="PROSITE" id="PS50928"/>
    </source>
</evidence>
<feature type="transmembrane region" description="Helical" evidence="7">
    <location>
        <begin position="314"/>
        <end position="340"/>
    </location>
</feature>
<dbReference type="Gene3D" id="1.10.3720.10">
    <property type="entry name" value="MetI-like"/>
    <property type="match status" value="1"/>
</dbReference>
<keyword evidence="5 7" id="KW-1133">Transmembrane helix</keyword>
<protein>
    <submittedName>
        <fullName evidence="10">Peptide/nickel transport system permease protein</fullName>
    </submittedName>
</protein>
<dbReference type="InterPro" id="IPR035906">
    <property type="entry name" value="MetI-like_sf"/>
</dbReference>
<dbReference type="PROSITE" id="PS50928">
    <property type="entry name" value="ABC_TM1"/>
    <property type="match status" value="1"/>
</dbReference>
<dbReference type="Pfam" id="PF19300">
    <property type="entry name" value="BPD_transp_1_N"/>
    <property type="match status" value="1"/>
</dbReference>
<dbReference type="Pfam" id="PF00528">
    <property type="entry name" value="BPD_transp_1"/>
    <property type="match status" value="1"/>
</dbReference>
<comment type="similarity">
    <text evidence="7">Belongs to the binding-protein-dependent transport system permease family.</text>
</comment>
<feature type="region of interest" description="Disordered" evidence="8">
    <location>
        <begin position="1"/>
        <end position="29"/>
    </location>
</feature>
<comment type="caution">
    <text evidence="10">The sequence shown here is derived from an EMBL/GenBank/DDBJ whole genome shotgun (WGS) entry which is preliminary data.</text>
</comment>
<keyword evidence="6 7" id="KW-0472">Membrane</keyword>
<dbReference type="AlphaFoldDB" id="A0A542YA83"/>
<dbReference type="Proteomes" id="UP000317998">
    <property type="component" value="Unassembled WGS sequence"/>
</dbReference>
<evidence type="ECO:0000313" key="11">
    <source>
        <dbReference type="Proteomes" id="UP000317998"/>
    </source>
</evidence>
<feature type="transmembrane region" description="Helical" evidence="7">
    <location>
        <begin position="211"/>
        <end position="229"/>
    </location>
</feature>
<dbReference type="GO" id="GO:0005886">
    <property type="term" value="C:plasma membrane"/>
    <property type="evidence" value="ECO:0007669"/>
    <property type="project" value="UniProtKB-SubCell"/>
</dbReference>
<comment type="subcellular location">
    <subcellularLocation>
        <location evidence="1 7">Cell membrane</location>
        <topology evidence="1 7">Multi-pass membrane protein</topology>
    </subcellularLocation>
</comment>
<proteinExistence type="inferred from homology"/>
<name>A0A542YA83_9MICO</name>
<keyword evidence="3" id="KW-1003">Cell membrane</keyword>
<gene>
    <name evidence="10" type="ORF">FB562_2421</name>
</gene>
<reference evidence="10 11" key="1">
    <citation type="submission" date="2019-06" db="EMBL/GenBank/DDBJ databases">
        <title>Sequencing the genomes of 1000 actinobacteria strains.</title>
        <authorList>
            <person name="Klenk H.-P."/>
        </authorList>
    </citation>
    <scope>NUCLEOTIDE SEQUENCE [LARGE SCALE GENOMIC DNA]</scope>
    <source>
        <strain evidence="10 11">DSM 26477</strain>
    </source>
</reference>
<feature type="transmembrane region" description="Helical" evidence="7">
    <location>
        <begin position="137"/>
        <end position="164"/>
    </location>
</feature>
<dbReference type="InterPro" id="IPR045621">
    <property type="entry name" value="BPD_transp_1_N"/>
</dbReference>
<dbReference type="InterPro" id="IPR000515">
    <property type="entry name" value="MetI-like"/>
</dbReference>
<dbReference type="GO" id="GO:0071916">
    <property type="term" value="F:dipeptide transmembrane transporter activity"/>
    <property type="evidence" value="ECO:0007669"/>
    <property type="project" value="TreeGrafter"/>
</dbReference>
<feature type="transmembrane region" description="Helical" evidence="7">
    <location>
        <begin position="41"/>
        <end position="62"/>
    </location>
</feature>
<keyword evidence="2 7" id="KW-0813">Transport</keyword>
<dbReference type="SUPFAM" id="SSF161098">
    <property type="entry name" value="MetI-like"/>
    <property type="match status" value="1"/>
</dbReference>
<evidence type="ECO:0000256" key="6">
    <source>
        <dbReference type="ARBA" id="ARBA00023136"/>
    </source>
</evidence>
<dbReference type="RefSeq" id="WP_221625416.1">
    <property type="nucleotide sequence ID" value="NZ_VFOM01000003.1"/>
</dbReference>
<keyword evidence="4 7" id="KW-0812">Transmembrane</keyword>
<evidence type="ECO:0000256" key="3">
    <source>
        <dbReference type="ARBA" id="ARBA00022475"/>
    </source>
</evidence>
<evidence type="ECO:0000256" key="1">
    <source>
        <dbReference type="ARBA" id="ARBA00004651"/>
    </source>
</evidence>
<evidence type="ECO:0000313" key="10">
    <source>
        <dbReference type="EMBL" id="TQL45011.1"/>
    </source>
</evidence>
<evidence type="ECO:0000256" key="7">
    <source>
        <dbReference type="RuleBase" id="RU363032"/>
    </source>
</evidence>
<evidence type="ECO:0000256" key="4">
    <source>
        <dbReference type="ARBA" id="ARBA00022692"/>
    </source>
</evidence>
<organism evidence="10 11">
    <name type="scientific">Homoserinimonas aerilata</name>
    <dbReference type="NCBI Taxonomy" id="1162970"/>
    <lineage>
        <taxon>Bacteria</taxon>
        <taxon>Bacillati</taxon>
        <taxon>Actinomycetota</taxon>
        <taxon>Actinomycetes</taxon>
        <taxon>Micrococcales</taxon>
        <taxon>Microbacteriaceae</taxon>
        <taxon>Homoserinimonas</taxon>
    </lineage>
</organism>
<evidence type="ECO:0000256" key="5">
    <source>
        <dbReference type="ARBA" id="ARBA00022989"/>
    </source>
</evidence>
<accession>A0A542YA83</accession>
<dbReference type="CDD" id="cd06261">
    <property type="entry name" value="TM_PBP2"/>
    <property type="match status" value="1"/>
</dbReference>
<keyword evidence="11" id="KW-1185">Reference proteome</keyword>
<feature type="domain" description="ABC transmembrane type-1" evidence="9">
    <location>
        <begin position="137"/>
        <end position="337"/>
    </location>
</feature>
<dbReference type="EMBL" id="VFOM01000003">
    <property type="protein sequence ID" value="TQL45011.1"/>
    <property type="molecule type" value="Genomic_DNA"/>
</dbReference>
<evidence type="ECO:0000256" key="2">
    <source>
        <dbReference type="ARBA" id="ARBA00022448"/>
    </source>
</evidence>
<sequence length="348" mass="36629">MTRTSFSENHTSFGEGEPDASAPVDQETAAPPRGRAALRLVAGRVMSAALVLFGAATAAFFAQASLPGDRATVILNIRAGQAIRRTADELAPINAEYHLHDPLIVQYLNYLKGLVVGDLGTSYQQHRPVFAIIGEQLGATIVLTLTAIVFAWIIMVVWVTLTAGRGPAVRAVGSFFDTVAAGLPHYWLGIILLLVFALSLGWFPVIGGTGAVGLVLPALTLAIPLAGFLGQATRTEFERALDAPFVLSAHMRGMTDLGIRLRHVLRHAALPGITLSGWALGATISGAVVVEAVFARPGIGQVLVTAVSSQDMPVVIGIVMLIAAFYVLANLLVDVAYALVDPRLRGAS</sequence>
<dbReference type="PANTHER" id="PTHR43163:SF6">
    <property type="entry name" value="DIPEPTIDE TRANSPORT SYSTEM PERMEASE PROTEIN DPPB-RELATED"/>
    <property type="match status" value="1"/>
</dbReference>
<feature type="compositionally biased region" description="Polar residues" evidence="8">
    <location>
        <begin position="1"/>
        <end position="12"/>
    </location>
</feature>
<evidence type="ECO:0000256" key="8">
    <source>
        <dbReference type="SAM" id="MobiDB-lite"/>
    </source>
</evidence>
<dbReference type="PANTHER" id="PTHR43163">
    <property type="entry name" value="DIPEPTIDE TRANSPORT SYSTEM PERMEASE PROTEIN DPPB-RELATED"/>
    <property type="match status" value="1"/>
</dbReference>
<feature type="transmembrane region" description="Helical" evidence="7">
    <location>
        <begin position="268"/>
        <end position="294"/>
    </location>
</feature>